<accession>A0AAW1UMC5</accession>
<evidence type="ECO:0000313" key="8">
    <source>
        <dbReference type="Proteomes" id="UP001431783"/>
    </source>
</evidence>
<reference evidence="7 8" key="1">
    <citation type="submission" date="2023-03" db="EMBL/GenBank/DDBJ databases">
        <title>Genome insight into feeding habits of ladybird beetles.</title>
        <authorList>
            <person name="Li H.-S."/>
            <person name="Huang Y.-H."/>
            <person name="Pang H."/>
        </authorList>
    </citation>
    <scope>NUCLEOTIDE SEQUENCE [LARGE SCALE GENOMIC DNA]</scope>
    <source>
        <strain evidence="7">SYSU_2023b</strain>
        <tissue evidence="7">Whole body</tissue>
    </source>
</reference>
<dbReference type="Pfam" id="PF05832">
    <property type="entry name" value="DUF846"/>
    <property type="match status" value="1"/>
</dbReference>
<evidence type="ECO:0000256" key="5">
    <source>
        <dbReference type="ARBA" id="ARBA00023136"/>
    </source>
</evidence>
<comment type="similarity">
    <text evidence="2 6">Belongs to the TVP23 family.</text>
</comment>
<keyword evidence="3 6" id="KW-0812">Transmembrane</keyword>
<organism evidence="7 8">
    <name type="scientific">Henosepilachna vigintioctopunctata</name>
    <dbReference type="NCBI Taxonomy" id="420089"/>
    <lineage>
        <taxon>Eukaryota</taxon>
        <taxon>Metazoa</taxon>
        <taxon>Ecdysozoa</taxon>
        <taxon>Arthropoda</taxon>
        <taxon>Hexapoda</taxon>
        <taxon>Insecta</taxon>
        <taxon>Pterygota</taxon>
        <taxon>Neoptera</taxon>
        <taxon>Endopterygota</taxon>
        <taxon>Coleoptera</taxon>
        <taxon>Polyphaga</taxon>
        <taxon>Cucujiformia</taxon>
        <taxon>Coccinelloidea</taxon>
        <taxon>Coccinellidae</taxon>
        <taxon>Epilachninae</taxon>
        <taxon>Epilachnini</taxon>
        <taxon>Henosepilachna</taxon>
    </lineage>
</organism>
<keyword evidence="8" id="KW-1185">Reference proteome</keyword>
<dbReference type="EMBL" id="JARQZJ010000065">
    <property type="protein sequence ID" value="KAK9880559.1"/>
    <property type="molecule type" value="Genomic_DNA"/>
</dbReference>
<dbReference type="PANTHER" id="PTHR13019:SF25">
    <property type="entry name" value="GOLGI APPARATUS MEMBRANE PROTEIN TVP23 HOMOLOG"/>
    <property type="match status" value="1"/>
</dbReference>
<dbReference type="PANTHER" id="PTHR13019">
    <property type="entry name" value="GOLGI APPARATUS MEMBRANE PROTEIN TVP23"/>
    <property type="match status" value="1"/>
</dbReference>
<protein>
    <recommendedName>
        <fullName evidence="6">Golgi apparatus membrane protein TVP23 homolog</fullName>
    </recommendedName>
</protein>
<comment type="caution">
    <text evidence="7">The sequence shown here is derived from an EMBL/GenBank/DDBJ whole genome shotgun (WGS) entry which is preliminary data.</text>
</comment>
<evidence type="ECO:0000256" key="6">
    <source>
        <dbReference type="RuleBase" id="RU361206"/>
    </source>
</evidence>
<keyword evidence="4 6" id="KW-1133">Transmembrane helix</keyword>
<feature type="transmembrane region" description="Helical" evidence="6">
    <location>
        <begin position="81"/>
        <end position="100"/>
    </location>
</feature>
<dbReference type="AlphaFoldDB" id="A0AAW1UMC5"/>
<evidence type="ECO:0000256" key="1">
    <source>
        <dbReference type="ARBA" id="ARBA00004141"/>
    </source>
</evidence>
<dbReference type="GO" id="GO:0016192">
    <property type="term" value="P:vesicle-mediated transport"/>
    <property type="evidence" value="ECO:0007669"/>
    <property type="project" value="TreeGrafter"/>
</dbReference>
<name>A0AAW1UMC5_9CUCU</name>
<gene>
    <name evidence="7" type="ORF">WA026_011796</name>
</gene>
<comment type="subcellular location">
    <subcellularLocation>
        <location evidence="1 6">Membrane</location>
        <topology evidence="1 6">Multi-pass membrane protein</topology>
    </subcellularLocation>
</comment>
<dbReference type="Proteomes" id="UP001431783">
    <property type="component" value="Unassembled WGS sequence"/>
</dbReference>
<evidence type="ECO:0000256" key="4">
    <source>
        <dbReference type="ARBA" id="ARBA00022989"/>
    </source>
</evidence>
<dbReference type="GO" id="GO:0000139">
    <property type="term" value="C:Golgi membrane"/>
    <property type="evidence" value="ECO:0007669"/>
    <property type="project" value="TreeGrafter"/>
</dbReference>
<evidence type="ECO:0000256" key="3">
    <source>
        <dbReference type="ARBA" id="ARBA00022692"/>
    </source>
</evidence>
<sequence>MDFWTDKNITGRFTVGLRWWNHIDDDGKSHWVFESRNGLQQNSINDREAYMFWTALVLTPLVLNIWSILFLIAFFSFSVKWLLIVIIALVLSRFNLYGYLKCKIGSNESITNVTTIFFRNQVLKSAVAMVSSQTIPFTNKPANTI</sequence>
<evidence type="ECO:0000313" key="7">
    <source>
        <dbReference type="EMBL" id="KAK9880559.1"/>
    </source>
</evidence>
<proteinExistence type="inferred from homology"/>
<dbReference type="InterPro" id="IPR008564">
    <property type="entry name" value="TVP23-like"/>
</dbReference>
<feature type="transmembrane region" description="Helical" evidence="6">
    <location>
        <begin position="50"/>
        <end position="75"/>
    </location>
</feature>
<evidence type="ECO:0000256" key="2">
    <source>
        <dbReference type="ARBA" id="ARBA00005467"/>
    </source>
</evidence>
<keyword evidence="5 6" id="KW-0472">Membrane</keyword>
<dbReference type="GO" id="GO:0009306">
    <property type="term" value="P:protein secretion"/>
    <property type="evidence" value="ECO:0007669"/>
    <property type="project" value="TreeGrafter"/>
</dbReference>